<feature type="domain" description="Fibronectin type III-like" evidence="5">
    <location>
        <begin position="581"/>
        <end position="651"/>
    </location>
</feature>
<dbReference type="Pfam" id="PF00933">
    <property type="entry name" value="Glyco_hydro_3"/>
    <property type="match status" value="1"/>
</dbReference>
<keyword evidence="4" id="KW-0326">Glycosidase</keyword>
<dbReference type="InterPro" id="IPR036881">
    <property type="entry name" value="Glyco_hydro_3_C_sf"/>
</dbReference>
<dbReference type="GO" id="GO:0016787">
    <property type="term" value="F:hydrolase activity"/>
    <property type="evidence" value="ECO:0007669"/>
    <property type="project" value="UniProtKB-KW"/>
</dbReference>
<dbReference type="InterPro" id="IPR017853">
    <property type="entry name" value="GH"/>
</dbReference>
<keyword evidence="7" id="KW-1185">Reference proteome</keyword>
<dbReference type="InterPro" id="IPR036962">
    <property type="entry name" value="Glyco_hydro_3_N_sf"/>
</dbReference>
<keyword evidence="3" id="KW-0119">Carbohydrate metabolism</keyword>
<sequence length="792" mass="87305">MTERQLDAFVKRLTLKEKASLMSGRDFWQTKPLPDKGVWPLRLSDGPHGLRKEDLKNAKENGGHSVKATCFPTAAALACSWDEELAEQVGAAIAEECRSHGVGVLLGPGVNIKRSPLGGRNFEYFSEDPLAAGKMGAAMIRGIQKRGVGASLKHFAVNNQETLRMTISAEVDERALREIYLKPFEIAVKEGKPATVMCSYNRINGVYASQNKMLLTDILRREWGFEGLVMSDWGAVDDRAAGVAAGLDLEMPYSGGATDEDVVRAVQEGRLSEQALDAAVKNVLRLVAAYAHKPRTPYHQAAHRSLAEKACEKSAVLLKNDGILPLEKQSNLAVIGALAAGTGRYQGGGSSVVNAHAPMGFTGAMAQRGWAYINYAPGYRTEHTRPDAELEEQAVRYARTAQTVVYFMGLTDLYESEGFDRTHMRLPENQTHLLEKLAEANPNLVVVLAGGSPMEVPWLDQVRAVLYTVLGGEGLGEATYRLLFGEACPSGKLSETWPLRLEDNPSARYFPMGPRVVTYNESIYVGYRYYDKAGQAVRFPFGYGLSYTRFVYRDLHVDTGKNGELLVKVRLANVGDRAGDEIVQIYAGCPHSSVHRPVRVLVGFARVSLKPGEERQVEISVPRDRLAFYDPVQHRFVVEAGQYEICAGASSRDLPLRKAVLVSGEAVMPLYAQSADGPYGAFSDNRFSDAAFYGVHSRPPQNNALPHPGEYDRNTPLRQMNESKLARMLASAARVMTRKTLHFSPHAQVNQKVAHAMVGDLPFRNIQRNAWFLLNVKQAGRVLDLCNRPNKK</sequence>
<dbReference type="Gene3D" id="3.40.50.1700">
    <property type="entry name" value="Glycoside hydrolase family 3 C-terminal domain"/>
    <property type="match status" value="1"/>
</dbReference>
<comment type="similarity">
    <text evidence="1 4">Belongs to the glycosyl hydrolase 3 family.</text>
</comment>
<dbReference type="Gene3D" id="2.60.40.10">
    <property type="entry name" value="Immunoglobulins"/>
    <property type="match status" value="1"/>
</dbReference>
<dbReference type="PANTHER" id="PTHR42715">
    <property type="entry name" value="BETA-GLUCOSIDASE"/>
    <property type="match status" value="1"/>
</dbReference>
<evidence type="ECO:0000256" key="3">
    <source>
        <dbReference type="ARBA" id="ARBA00023277"/>
    </source>
</evidence>
<evidence type="ECO:0000259" key="5">
    <source>
        <dbReference type="SMART" id="SM01217"/>
    </source>
</evidence>
<dbReference type="InterPro" id="IPR050288">
    <property type="entry name" value="Cellulose_deg_GH3"/>
</dbReference>
<dbReference type="Proteomes" id="UP001477672">
    <property type="component" value="Unassembled WGS sequence"/>
</dbReference>
<comment type="caution">
    <text evidence="6">The sequence shown here is derived from an EMBL/GenBank/DDBJ whole genome shotgun (WGS) entry which is preliminary data.</text>
</comment>
<dbReference type="InterPro" id="IPR026891">
    <property type="entry name" value="Fn3-like"/>
</dbReference>
<protein>
    <submittedName>
        <fullName evidence="6">Glycoside hydrolase family 3 C-terminal domain-containing protein</fullName>
    </submittedName>
</protein>
<dbReference type="InterPro" id="IPR013783">
    <property type="entry name" value="Ig-like_fold"/>
</dbReference>
<dbReference type="PROSITE" id="PS00775">
    <property type="entry name" value="GLYCOSYL_HYDROL_F3"/>
    <property type="match status" value="1"/>
</dbReference>
<dbReference type="SMART" id="SM01217">
    <property type="entry name" value="Fn3_like"/>
    <property type="match status" value="1"/>
</dbReference>
<gene>
    <name evidence="6" type="ORF">WMO24_07455</name>
</gene>
<evidence type="ECO:0000256" key="2">
    <source>
        <dbReference type="ARBA" id="ARBA00022801"/>
    </source>
</evidence>
<dbReference type="PRINTS" id="PR00133">
    <property type="entry name" value="GLHYDRLASE3"/>
</dbReference>
<evidence type="ECO:0000313" key="7">
    <source>
        <dbReference type="Proteomes" id="UP001477672"/>
    </source>
</evidence>
<dbReference type="Pfam" id="PF01915">
    <property type="entry name" value="Glyco_hydro_3_C"/>
    <property type="match status" value="1"/>
</dbReference>
<dbReference type="RefSeq" id="WP_349215741.1">
    <property type="nucleotide sequence ID" value="NZ_JBBMFA010000084.1"/>
</dbReference>
<dbReference type="Pfam" id="PF14310">
    <property type="entry name" value="Fn3-like"/>
    <property type="match status" value="1"/>
</dbReference>
<dbReference type="Gene3D" id="3.20.20.300">
    <property type="entry name" value="Glycoside hydrolase, family 3, N-terminal domain"/>
    <property type="match status" value="1"/>
</dbReference>
<proteinExistence type="inferred from homology"/>
<dbReference type="SUPFAM" id="SSF52279">
    <property type="entry name" value="Beta-D-glucan exohydrolase, C-terminal domain"/>
    <property type="match status" value="1"/>
</dbReference>
<evidence type="ECO:0000313" key="6">
    <source>
        <dbReference type="EMBL" id="MEQ2520263.1"/>
    </source>
</evidence>
<dbReference type="EMBL" id="JBBMFA010000084">
    <property type="protein sequence ID" value="MEQ2520263.1"/>
    <property type="molecule type" value="Genomic_DNA"/>
</dbReference>
<organism evidence="6 7">
    <name type="scientific">Ruthenibacterium intestinale</name>
    <dbReference type="NCBI Taxonomy" id="3133163"/>
    <lineage>
        <taxon>Bacteria</taxon>
        <taxon>Bacillati</taxon>
        <taxon>Bacillota</taxon>
        <taxon>Clostridia</taxon>
        <taxon>Eubacteriales</taxon>
        <taxon>Oscillospiraceae</taxon>
        <taxon>Ruthenibacterium</taxon>
    </lineage>
</organism>
<dbReference type="InterPro" id="IPR019800">
    <property type="entry name" value="Glyco_hydro_3_AS"/>
</dbReference>
<dbReference type="SUPFAM" id="SSF51445">
    <property type="entry name" value="(Trans)glycosidases"/>
    <property type="match status" value="1"/>
</dbReference>
<evidence type="ECO:0000256" key="1">
    <source>
        <dbReference type="ARBA" id="ARBA00005336"/>
    </source>
</evidence>
<name>A0ABV1GEJ8_9FIRM</name>
<evidence type="ECO:0000256" key="4">
    <source>
        <dbReference type="RuleBase" id="RU361161"/>
    </source>
</evidence>
<accession>A0ABV1GEJ8</accession>
<dbReference type="InterPro" id="IPR002772">
    <property type="entry name" value="Glyco_hydro_3_C"/>
</dbReference>
<reference evidence="6 7" key="1">
    <citation type="submission" date="2024-03" db="EMBL/GenBank/DDBJ databases">
        <title>Human intestinal bacterial collection.</title>
        <authorList>
            <person name="Pauvert C."/>
            <person name="Hitch T.C.A."/>
            <person name="Clavel T."/>
        </authorList>
    </citation>
    <scope>NUCLEOTIDE SEQUENCE [LARGE SCALE GENOMIC DNA]</scope>
    <source>
        <strain evidence="6 7">CLA-JM-H11</strain>
    </source>
</reference>
<dbReference type="PANTHER" id="PTHR42715:SF10">
    <property type="entry name" value="BETA-GLUCOSIDASE"/>
    <property type="match status" value="1"/>
</dbReference>
<keyword evidence="2 4" id="KW-0378">Hydrolase</keyword>
<dbReference type="InterPro" id="IPR001764">
    <property type="entry name" value="Glyco_hydro_3_N"/>
</dbReference>